<feature type="compositionally biased region" description="Low complexity" evidence="1">
    <location>
        <begin position="43"/>
        <end position="55"/>
    </location>
</feature>
<gene>
    <name evidence="2" type="ORF">PIB30_037804</name>
</gene>
<evidence type="ECO:0000256" key="1">
    <source>
        <dbReference type="SAM" id="MobiDB-lite"/>
    </source>
</evidence>
<evidence type="ECO:0000313" key="3">
    <source>
        <dbReference type="Proteomes" id="UP001341840"/>
    </source>
</evidence>
<dbReference type="EMBL" id="JASCZI010272052">
    <property type="protein sequence ID" value="MED6219658.1"/>
    <property type="molecule type" value="Genomic_DNA"/>
</dbReference>
<keyword evidence="3" id="KW-1185">Reference proteome</keyword>
<reference evidence="2 3" key="1">
    <citation type="journal article" date="2023" name="Plants (Basel)">
        <title>Bridging the Gap: Combining Genomics and Transcriptomics Approaches to Understand Stylosanthes scabra, an Orphan Legume from the Brazilian Caatinga.</title>
        <authorList>
            <person name="Ferreira-Neto J.R.C."/>
            <person name="da Silva M.D."/>
            <person name="Binneck E."/>
            <person name="de Melo N.F."/>
            <person name="da Silva R.H."/>
            <person name="de Melo A.L.T.M."/>
            <person name="Pandolfi V."/>
            <person name="Bustamante F.O."/>
            <person name="Brasileiro-Vidal A.C."/>
            <person name="Benko-Iseppon A.M."/>
        </authorList>
    </citation>
    <scope>NUCLEOTIDE SEQUENCE [LARGE SCALE GENOMIC DNA]</scope>
    <source>
        <tissue evidence="2">Leaves</tissue>
    </source>
</reference>
<organism evidence="2 3">
    <name type="scientific">Stylosanthes scabra</name>
    <dbReference type="NCBI Taxonomy" id="79078"/>
    <lineage>
        <taxon>Eukaryota</taxon>
        <taxon>Viridiplantae</taxon>
        <taxon>Streptophyta</taxon>
        <taxon>Embryophyta</taxon>
        <taxon>Tracheophyta</taxon>
        <taxon>Spermatophyta</taxon>
        <taxon>Magnoliopsida</taxon>
        <taxon>eudicotyledons</taxon>
        <taxon>Gunneridae</taxon>
        <taxon>Pentapetalae</taxon>
        <taxon>rosids</taxon>
        <taxon>fabids</taxon>
        <taxon>Fabales</taxon>
        <taxon>Fabaceae</taxon>
        <taxon>Papilionoideae</taxon>
        <taxon>50 kb inversion clade</taxon>
        <taxon>dalbergioids sensu lato</taxon>
        <taxon>Dalbergieae</taxon>
        <taxon>Pterocarpus clade</taxon>
        <taxon>Stylosanthes</taxon>
    </lineage>
</organism>
<proteinExistence type="predicted"/>
<name>A0ABU6ZCL7_9FABA</name>
<evidence type="ECO:0000313" key="2">
    <source>
        <dbReference type="EMBL" id="MED6219658.1"/>
    </source>
</evidence>
<accession>A0ABU6ZCL7</accession>
<protein>
    <submittedName>
        <fullName evidence="2">Uncharacterized protein</fullName>
    </submittedName>
</protein>
<comment type="caution">
    <text evidence="2">The sequence shown here is derived from an EMBL/GenBank/DDBJ whole genome shotgun (WGS) entry which is preliminary data.</text>
</comment>
<sequence>MEVAPPSASFPPLLQPPSPITTVNDIVFPFFISSLPCMKKKTPSSPSAEPPSFSKTPPPSLRETSVEGSMAAVVSHQTTVTNLRFFFLSLSFTQAPSPASPSAIINFLRRWYSLKPPEPLADFPFLLSLLVLVTAGVPSPLLTARTAAVVTQKPTTGKDVRTLVPILLIFRYPLSLHAANYRCHRFCMLQNPQRKENTEPNQCKIVTAVVLCAVITGDTLRHYYGNPSHYKYSGDHRKDVVATNPL</sequence>
<feature type="region of interest" description="Disordered" evidence="1">
    <location>
        <begin position="42"/>
        <end position="64"/>
    </location>
</feature>
<dbReference type="Proteomes" id="UP001341840">
    <property type="component" value="Unassembled WGS sequence"/>
</dbReference>